<sequence>MTLAYNSISDKEIIDYKSISNKSIRIANGESLAVLGKGNILVKANNNKIIIKNNITFKKDIVKLSNKTIKLNNAYYLNLLVDFNVLEPIVYYTKSKNNKLDLYHKRLNYLNKDILLKTISNTSGLSLENDNKELSNYKPYFIGKFHNITEILNKYISIIHIKNQTYNSIINKTPYKALTDKKPQIGYIKIIGLLAYILVPKETRKSGKLSKKGNKGILLGFESANNFLIYIPSENKVISTKNVIIKEDLIYADEYNRSDDNDY</sequence>
<evidence type="ECO:0000313" key="3">
    <source>
        <dbReference type="Proteomes" id="UP000443090"/>
    </source>
</evidence>
<keyword evidence="3" id="KW-1185">Reference proteome</keyword>
<dbReference type="AlphaFoldDB" id="A0A8H8U8H1"/>
<accession>A0A8H8U8H1</accession>
<proteinExistence type="predicted"/>
<organism evidence="2 3">
    <name type="scientific">Lachnellula occidentalis</name>
    <dbReference type="NCBI Taxonomy" id="215460"/>
    <lineage>
        <taxon>Eukaryota</taxon>
        <taxon>Fungi</taxon>
        <taxon>Dikarya</taxon>
        <taxon>Ascomycota</taxon>
        <taxon>Pezizomycotina</taxon>
        <taxon>Leotiomycetes</taxon>
        <taxon>Helotiales</taxon>
        <taxon>Lachnaceae</taxon>
        <taxon>Lachnellula</taxon>
    </lineage>
</organism>
<gene>
    <name evidence="2" type="ORF">LOCC1_G007845</name>
</gene>
<protein>
    <recommendedName>
        <fullName evidence="1">Retroviral polymerase SH3-like domain-containing protein</fullName>
    </recommendedName>
</protein>
<dbReference type="Proteomes" id="UP000443090">
    <property type="component" value="Unassembled WGS sequence"/>
</dbReference>
<dbReference type="OrthoDB" id="3943081at2759"/>
<dbReference type="EMBL" id="QGMI01000661">
    <property type="protein sequence ID" value="TVY37903.1"/>
    <property type="molecule type" value="Genomic_DNA"/>
</dbReference>
<feature type="domain" description="Retroviral polymerase SH3-like" evidence="1">
    <location>
        <begin position="194"/>
        <end position="256"/>
    </location>
</feature>
<evidence type="ECO:0000259" key="1">
    <source>
        <dbReference type="Pfam" id="PF25597"/>
    </source>
</evidence>
<comment type="caution">
    <text evidence="2">The sequence shown here is derived from an EMBL/GenBank/DDBJ whole genome shotgun (WGS) entry which is preliminary data.</text>
</comment>
<evidence type="ECO:0000313" key="2">
    <source>
        <dbReference type="EMBL" id="TVY37903.1"/>
    </source>
</evidence>
<dbReference type="InterPro" id="IPR057670">
    <property type="entry name" value="SH3_retrovirus"/>
</dbReference>
<name>A0A8H8U8H1_9HELO</name>
<reference evidence="2 3" key="1">
    <citation type="submission" date="2018-05" db="EMBL/GenBank/DDBJ databases">
        <title>Genome sequencing and assembly of the regulated plant pathogen Lachnellula willkommii and related sister species for the development of diagnostic species identification markers.</title>
        <authorList>
            <person name="Giroux E."/>
            <person name="Bilodeau G."/>
        </authorList>
    </citation>
    <scope>NUCLEOTIDE SEQUENCE [LARGE SCALE GENOMIC DNA]</scope>
    <source>
        <strain evidence="2 3">CBS 160.35</strain>
    </source>
</reference>
<dbReference type="Pfam" id="PF25597">
    <property type="entry name" value="SH3_retrovirus"/>
    <property type="match status" value="1"/>
</dbReference>